<dbReference type="Gene3D" id="2.60.120.620">
    <property type="entry name" value="q2cbj1_9rhob like domain"/>
    <property type="match status" value="1"/>
</dbReference>
<name>A0A852T479_9BACI</name>
<keyword evidence="1" id="KW-0223">Dioxygenase</keyword>
<dbReference type="Pfam" id="PF05721">
    <property type="entry name" value="PhyH"/>
    <property type="match status" value="1"/>
</dbReference>
<reference evidence="2" key="2">
    <citation type="submission" date="2020-08" db="EMBL/GenBank/DDBJ databases">
        <title>The Agave Microbiome: Exploring the role of microbial communities in plant adaptations to desert environments.</title>
        <authorList>
            <person name="Partida-Martinez L.P."/>
        </authorList>
    </citation>
    <scope>NUCLEOTIDE SEQUENCE [LARGE SCALE GENOMIC DNA]</scope>
    <source>
        <strain evidence="2">AT2.8</strain>
    </source>
</reference>
<dbReference type="SUPFAM" id="SSF51197">
    <property type="entry name" value="Clavaminate synthase-like"/>
    <property type="match status" value="1"/>
</dbReference>
<dbReference type="InterPro" id="IPR008775">
    <property type="entry name" value="Phytyl_CoA_dOase-like"/>
</dbReference>
<dbReference type="AlphaFoldDB" id="A0A852T479"/>
<sequence length="94" mass="10536">MEVDVPEGKSIVPCNIKAGDVLFFNGSVIHGSYPNQTKERFRRAFICHYVAESTSRIGKGYGPLYRFDGSAVDIETNSKGLPCGIDWEHEFEIH</sequence>
<dbReference type="Proteomes" id="UP000548423">
    <property type="component" value="Unassembled WGS sequence"/>
</dbReference>
<dbReference type="EMBL" id="JACCBX010000001">
    <property type="protein sequence ID" value="NYE03490.1"/>
    <property type="molecule type" value="Genomic_DNA"/>
</dbReference>
<evidence type="ECO:0000313" key="1">
    <source>
        <dbReference type="EMBL" id="NYE03490.1"/>
    </source>
</evidence>
<organism evidence="1 2">
    <name type="scientific">Neobacillus niacini</name>
    <dbReference type="NCBI Taxonomy" id="86668"/>
    <lineage>
        <taxon>Bacteria</taxon>
        <taxon>Bacillati</taxon>
        <taxon>Bacillota</taxon>
        <taxon>Bacilli</taxon>
        <taxon>Bacillales</taxon>
        <taxon>Bacillaceae</taxon>
        <taxon>Neobacillus</taxon>
    </lineage>
</organism>
<evidence type="ECO:0000313" key="2">
    <source>
        <dbReference type="Proteomes" id="UP000548423"/>
    </source>
</evidence>
<keyword evidence="1" id="KW-0560">Oxidoreductase</keyword>
<dbReference type="GO" id="GO:0016706">
    <property type="term" value="F:2-oxoglutarate-dependent dioxygenase activity"/>
    <property type="evidence" value="ECO:0007669"/>
    <property type="project" value="UniProtKB-ARBA"/>
</dbReference>
<proteinExistence type="predicted"/>
<accession>A0A852T479</accession>
<gene>
    <name evidence="1" type="ORF">F4694_000209</name>
</gene>
<comment type="caution">
    <text evidence="1">The sequence shown here is derived from an EMBL/GenBank/DDBJ whole genome shotgun (WGS) entry which is preliminary data.</text>
</comment>
<protein>
    <submittedName>
        <fullName evidence="1">Ectoine hydroxylase-related dioxygenase (Phytanoyl-CoA dioxygenase family)</fullName>
    </submittedName>
</protein>
<reference evidence="2" key="1">
    <citation type="submission" date="2020-07" db="EMBL/GenBank/DDBJ databases">
        <authorList>
            <person name="Partida-Martinez L."/>
            <person name="Huntemann M."/>
            <person name="Clum A."/>
            <person name="Wang J."/>
            <person name="Palaniappan K."/>
            <person name="Ritter S."/>
            <person name="Chen I.-M."/>
            <person name="Stamatis D."/>
            <person name="Reddy T."/>
            <person name="O'Malley R."/>
            <person name="Daum C."/>
            <person name="Shapiro N."/>
            <person name="Ivanova N."/>
            <person name="Kyrpides N."/>
            <person name="Woyke T."/>
        </authorList>
    </citation>
    <scope>NUCLEOTIDE SEQUENCE [LARGE SCALE GENOMIC DNA]</scope>
    <source>
        <strain evidence="2">AT2.8</strain>
    </source>
</reference>